<dbReference type="SUPFAM" id="SSF116726">
    <property type="entry name" value="TrkA C-terminal domain-like"/>
    <property type="match status" value="1"/>
</dbReference>
<dbReference type="Gene3D" id="1.10.3080.10">
    <property type="entry name" value="Clc chloride channel"/>
    <property type="match status" value="1"/>
</dbReference>
<dbReference type="GO" id="GO:0008324">
    <property type="term" value="F:monoatomic cation transmembrane transporter activity"/>
    <property type="evidence" value="ECO:0007669"/>
    <property type="project" value="InterPro"/>
</dbReference>
<dbReference type="PRINTS" id="PR00762">
    <property type="entry name" value="CLCHANNEL"/>
</dbReference>
<evidence type="ECO:0000256" key="1">
    <source>
        <dbReference type="ARBA" id="ARBA00004141"/>
    </source>
</evidence>
<dbReference type="InterPro" id="IPR006037">
    <property type="entry name" value="RCK_C"/>
</dbReference>
<dbReference type="SUPFAM" id="SSF81340">
    <property type="entry name" value="Clc chloride channel"/>
    <property type="match status" value="1"/>
</dbReference>
<evidence type="ECO:0000256" key="2">
    <source>
        <dbReference type="ARBA" id="ARBA00022448"/>
    </source>
</evidence>
<evidence type="ECO:0000256" key="8">
    <source>
        <dbReference type="ARBA" id="ARBA00023214"/>
    </source>
</evidence>
<feature type="transmembrane region" description="Helical" evidence="11">
    <location>
        <begin position="210"/>
        <end position="230"/>
    </location>
</feature>
<feature type="region of interest" description="Disordered" evidence="10">
    <location>
        <begin position="566"/>
        <end position="588"/>
    </location>
</feature>
<evidence type="ECO:0000313" key="13">
    <source>
        <dbReference type="EMBL" id="ADR36642.1"/>
    </source>
</evidence>
<dbReference type="Pfam" id="PF02080">
    <property type="entry name" value="TrkA_C"/>
    <property type="match status" value="1"/>
</dbReference>
<evidence type="ECO:0000256" key="10">
    <source>
        <dbReference type="SAM" id="MobiDB-lite"/>
    </source>
</evidence>
<dbReference type="EMBL" id="CP002361">
    <property type="protein sequence ID" value="ADR36642.1"/>
    <property type="molecule type" value="Genomic_DNA"/>
</dbReference>
<dbReference type="Gene3D" id="3.30.70.1450">
    <property type="entry name" value="Regulator of K+ conductance, C-terminal domain"/>
    <property type="match status" value="1"/>
</dbReference>
<dbReference type="GO" id="GO:0006813">
    <property type="term" value="P:potassium ion transport"/>
    <property type="evidence" value="ECO:0007669"/>
    <property type="project" value="InterPro"/>
</dbReference>
<dbReference type="AlphaFoldDB" id="E4U8G2"/>
<dbReference type="Proteomes" id="UP000008722">
    <property type="component" value="Chromosome"/>
</dbReference>
<evidence type="ECO:0000256" key="7">
    <source>
        <dbReference type="ARBA" id="ARBA00023173"/>
    </source>
</evidence>
<dbReference type="OrthoDB" id="32019at2"/>
<dbReference type="CDD" id="cd00400">
    <property type="entry name" value="Voltage_gated_ClC"/>
    <property type="match status" value="1"/>
</dbReference>
<feature type="transmembrane region" description="Helical" evidence="11">
    <location>
        <begin position="379"/>
        <end position="398"/>
    </location>
</feature>
<feature type="domain" description="RCK C-terminal" evidence="12">
    <location>
        <begin position="484"/>
        <end position="568"/>
    </location>
</feature>
<feature type="transmembrane region" description="Helical" evidence="11">
    <location>
        <begin position="311"/>
        <end position="335"/>
    </location>
</feature>
<feature type="transmembrane region" description="Helical" evidence="11">
    <location>
        <begin position="250"/>
        <end position="272"/>
    </location>
</feature>
<sequence length="588" mass="62322" precursor="true">MRSVRARIASPRLGKTGRMLLLSLLVGVVSGLGAIVFNLLLDGAKELFLLKMAGYQPPGLPREGGSLVETLAPWGRWLIPVATTLGGLVAGWLVFTFAPEAEGHGTDAVLKAYHHAGGRIRARVPLVKTVASALTIGSGGSGGREGPIAQIGAGFGSVLASVLRLSDGERRMLVMSGAAGGIGAIFHAPLGGALFVTEVLYRKLDYETDVLVPAIVSAVTAYSIVGYYYGFGSLFITPSDYFAHPQLLPLYALLSLVSAAGAWLFIRLFYGLTEAFGRWPLAPVFKPAVGGLAVGLLGIALPYVLDGGYGWLQMIFMNQFTWGVLLLIALGKMVATSFSIGSGGSGGVFGPSVIIGAALGGAVGQIFAQLFPTLGVQPVHFALVGMAAFFAAAAKTPLSSIVMVTEMTGSYGLLVPLMLSSFLAYLVLRPDETLYRSQVPERIDSPVHAHEYMRAALVNLKERGLAIPSDVPLPDVARLLETGQPVVLDPEGEEIMFTLELEPTHPWVGRRIFELDLPPDVLVISVMREKADKVVIPRGHTRLEAGDRLILVGPAYASQELMERLAQEKEASPQAGAGVTESPSRSDR</sequence>
<evidence type="ECO:0000256" key="9">
    <source>
        <dbReference type="ARBA" id="ARBA00023303"/>
    </source>
</evidence>
<proteinExistence type="predicted"/>
<protein>
    <submittedName>
        <fullName evidence="13">Cl-channel voltage-gated family protein</fullName>
    </submittedName>
</protein>
<feature type="transmembrane region" description="Helical" evidence="11">
    <location>
        <begin position="178"/>
        <end position="201"/>
    </location>
</feature>
<dbReference type="Pfam" id="PF00654">
    <property type="entry name" value="Voltage_CLC"/>
    <property type="match status" value="1"/>
</dbReference>
<dbReference type="FunFam" id="1.10.3080.10:FF:000018">
    <property type="entry name" value="Chloride transporter, ClC family"/>
    <property type="match status" value="1"/>
</dbReference>
<reference evidence="14" key="1">
    <citation type="submission" date="2010-11" db="EMBL/GenBank/DDBJ databases">
        <title>The complete sequence of chromosome of Oceanithermus profundus DSM 14977.</title>
        <authorList>
            <consortium name="US DOE Joint Genome Institute (JGI-PGF)"/>
            <person name="Lucas S."/>
            <person name="Copeland A."/>
            <person name="Lapidus A."/>
            <person name="Bruce D."/>
            <person name="Goodwin L."/>
            <person name="Pitluck S."/>
            <person name="Kyrpides N."/>
            <person name="Mavromatis K."/>
            <person name="Pagani I."/>
            <person name="Ivanova N."/>
            <person name="Zhang X."/>
            <person name="Brettin T."/>
            <person name="Detter J.C."/>
            <person name="Tapia R."/>
            <person name="Han C."/>
            <person name="Land M."/>
            <person name="Hauser L."/>
            <person name="Markowitz V."/>
            <person name="Cheng J.-F."/>
            <person name="Hugenholtz P."/>
            <person name="Woyke T."/>
            <person name="Wu D."/>
            <person name="Tindall B."/>
            <person name="Faehnrich R."/>
            <person name="Brambilla E."/>
            <person name="Klenk H.-P."/>
            <person name="Eisen J.A."/>
        </authorList>
    </citation>
    <scope>NUCLEOTIDE SEQUENCE [LARGE SCALE GENOMIC DNA]</scope>
    <source>
        <strain evidence="14">DSM 14977 / NBRC 100410 / VKM B-2274 / 506</strain>
    </source>
</reference>
<comment type="subcellular location">
    <subcellularLocation>
        <location evidence="1">Membrane</location>
        <topology evidence="1">Multi-pass membrane protein</topology>
    </subcellularLocation>
</comment>
<dbReference type="InterPro" id="IPR001807">
    <property type="entry name" value="ClC"/>
</dbReference>
<evidence type="ECO:0000256" key="3">
    <source>
        <dbReference type="ARBA" id="ARBA00022692"/>
    </source>
</evidence>
<feature type="transmembrane region" description="Helical" evidence="11">
    <location>
        <begin position="410"/>
        <end position="428"/>
    </location>
</feature>
<dbReference type="PANTHER" id="PTHR43427">
    <property type="entry name" value="CHLORIDE CHANNEL PROTEIN CLC-E"/>
    <property type="match status" value="1"/>
</dbReference>
<dbReference type="KEGG" id="opr:Ocepr_1185"/>
<keyword evidence="9" id="KW-0407">Ion channel</keyword>
<keyword evidence="7" id="KW-0869">Chloride channel</keyword>
<keyword evidence="5" id="KW-0406">Ion transport</keyword>
<reference evidence="13 14" key="2">
    <citation type="journal article" date="2011" name="Stand. Genomic Sci.">
        <title>Complete genome sequence of Oceanithermus profundus type strain (506).</title>
        <authorList>
            <person name="Pati A."/>
            <person name="Zhang X."/>
            <person name="Lapidus A."/>
            <person name="Nolan M."/>
            <person name="Lucas S."/>
            <person name="Del Rio T.G."/>
            <person name="Tice H."/>
            <person name="Cheng J.F."/>
            <person name="Tapia R."/>
            <person name="Han C."/>
            <person name="Goodwin L."/>
            <person name="Pitluck S."/>
            <person name="Liolios K."/>
            <person name="Pagani I."/>
            <person name="Ivanova N."/>
            <person name="Mavromatis K."/>
            <person name="Chen A."/>
            <person name="Palaniappan K."/>
            <person name="Hauser L."/>
            <person name="Jeffries C.D."/>
            <person name="Brambilla E.M."/>
            <person name="Rohl A."/>
            <person name="Mwirichia R."/>
            <person name="Rohde M."/>
            <person name="Tindall B.J."/>
            <person name="Sikorski J."/>
            <person name="Wirth R."/>
            <person name="Goker M."/>
            <person name="Woyke T."/>
            <person name="Detter J.C."/>
            <person name="Bristow J."/>
            <person name="Eisen J.A."/>
            <person name="Markowitz V."/>
            <person name="Hugenholtz P."/>
            <person name="Kyrpides N.C."/>
            <person name="Klenk H.P."/>
            <person name="Land M."/>
        </authorList>
    </citation>
    <scope>NUCLEOTIDE SEQUENCE [LARGE SCALE GENOMIC DNA]</scope>
    <source>
        <strain evidence="14">DSM 14977 / NBRC 100410 / VKM B-2274 / 506</strain>
    </source>
</reference>
<feature type="transmembrane region" description="Helical" evidence="11">
    <location>
        <begin position="20"/>
        <end position="41"/>
    </location>
</feature>
<keyword evidence="6 11" id="KW-0472">Membrane</keyword>
<name>E4U8G2_OCEP5</name>
<dbReference type="InterPro" id="IPR050368">
    <property type="entry name" value="ClC-type_chloride_channel"/>
</dbReference>
<dbReference type="eggNOG" id="COG0569">
    <property type="taxonomic scope" value="Bacteria"/>
</dbReference>
<dbReference type="GO" id="GO:0034707">
    <property type="term" value="C:chloride channel complex"/>
    <property type="evidence" value="ECO:0007669"/>
    <property type="project" value="UniProtKB-KW"/>
</dbReference>
<accession>E4U8G2</accession>
<evidence type="ECO:0000256" key="5">
    <source>
        <dbReference type="ARBA" id="ARBA00023065"/>
    </source>
</evidence>
<dbReference type="InterPro" id="IPR036721">
    <property type="entry name" value="RCK_C_sf"/>
</dbReference>
<keyword evidence="4 11" id="KW-1133">Transmembrane helix</keyword>
<dbReference type="PROSITE" id="PS51202">
    <property type="entry name" value="RCK_C"/>
    <property type="match status" value="1"/>
</dbReference>
<feature type="transmembrane region" description="Helical" evidence="11">
    <location>
        <begin position="347"/>
        <end position="367"/>
    </location>
</feature>
<dbReference type="eggNOG" id="COG0038">
    <property type="taxonomic scope" value="Bacteria"/>
</dbReference>
<keyword evidence="2" id="KW-0813">Transport</keyword>
<dbReference type="InterPro" id="IPR014743">
    <property type="entry name" value="Cl-channel_core"/>
</dbReference>
<dbReference type="HOGENOM" id="CLU_015263_5_3_0"/>
<keyword evidence="14" id="KW-1185">Reference proteome</keyword>
<feature type="transmembrane region" description="Helical" evidence="11">
    <location>
        <begin position="284"/>
        <end position="305"/>
    </location>
</feature>
<gene>
    <name evidence="13" type="ordered locus">Ocepr_1185</name>
</gene>
<dbReference type="STRING" id="670487.Ocepr_1185"/>
<organism evidence="13 14">
    <name type="scientific">Oceanithermus profundus (strain DSM 14977 / NBRC 100410 / VKM B-2274 / 506)</name>
    <dbReference type="NCBI Taxonomy" id="670487"/>
    <lineage>
        <taxon>Bacteria</taxon>
        <taxon>Thermotogati</taxon>
        <taxon>Deinococcota</taxon>
        <taxon>Deinococci</taxon>
        <taxon>Thermales</taxon>
        <taxon>Thermaceae</taxon>
        <taxon>Oceanithermus</taxon>
    </lineage>
</organism>
<keyword evidence="3 11" id="KW-0812">Transmembrane</keyword>
<evidence type="ECO:0000256" key="4">
    <source>
        <dbReference type="ARBA" id="ARBA00022989"/>
    </source>
</evidence>
<evidence type="ECO:0000256" key="6">
    <source>
        <dbReference type="ARBA" id="ARBA00023136"/>
    </source>
</evidence>
<dbReference type="GO" id="GO:0005254">
    <property type="term" value="F:chloride channel activity"/>
    <property type="evidence" value="ECO:0007669"/>
    <property type="project" value="UniProtKB-KW"/>
</dbReference>
<evidence type="ECO:0000259" key="12">
    <source>
        <dbReference type="PROSITE" id="PS51202"/>
    </source>
</evidence>
<evidence type="ECO:0000256" key="11">
    <source>
        <dbReference type="SAM" id="Phobius"/>
    </source>
</evidence>
<keyword evidence="8" id="KW-0868">Chloride</keyword>
<dbReference type="PANTHER" id="PTHR43427:SF6">
    <property type="entry name" value="CHLORIDE CHANNEL PROTEIN CLC-E"/>
    <property type="match status" value="1"/>
</dbReference>
<evidence type="ECO:0000313" key="14">
    <source>
        <dbReference type="Proteomes" id="UP000008722"/>
    </source>
</evidence>